<dbReference type="SUPFAM" id="SSF53098">
    <property type="entry name" value="Ribonuclease H-like"/>
    <property type="match status" value="1"/>
</dbReference>
<dbReference type="GO" id="GO:0000402">
    <property type="term" value="F:crossed form four-way junction DNA binding"/>
    <property type="evidence" value="ECO:0007669"/>
    <property type="project" value="TreeGrafter"/>
</dbReference>
<feature type="domain" description="SAP" evidence="1">
    <location>
        <begin position="18"/>
        <end position="52"/>
    </location>
</feature>
<dbReference type="GO" id="GO:0005739">
    <property type="term" value="C:mitochondrion"/>
    <property type="evidence" value="ECO:0007669"/>
    <property type="project" value="TreeGrafter"/>
</dbReference>
<dbReference type="OrthoDB" id="5552842at2759"/>
<dbReference type="PANTHER" id="PTHR28072:SF1">
    <property type="entry name" value="CRUCIFORM CUTTING ENDONUCLEASE 1, MITOCHONDRIAL-RELATED"/>
    <property type="match status" value="1"/>
</dbReference>
<dbReference type="InterPro" id="IPR003034">
    <property type="entry name" value="SAP_dom"/>
</dbReference>
<evidence type="ECO:0000313" key="2">
    <source>
        <dbReference type="EMBL" id="KAF2431851.1"/>
    </source>
</evidence>
<protein>
    <submittedName>
        <fullName evidence="2">Ydc2-catalyt-domain-containing protein</fullName>
    </submittedName>
</protein>
<keyword evidence="3" id="KW-1185">Reference proteome</keyword>
<name>A0A9P4NUB2_9PEZI</name>
<sequence>MPKLKLPKPPRLPLPSSLPNLKLATLRSLLFSIGGKTSGTKPVLLSHLRRDVGISKLGTGAGKTVGEKSRILSIDMGIKNLAFCVCDVTTKWKGIGIDVVAWKRIAVTGDSTSSPPEKSTDESTEAETVLEDDPFGPRVLSATAYALVKNLLLPYKPSTILIEKQRFRSGGGSAIQEWTVRVNMLEAMLWAVLRTMKGEKSLGLPPEVWDVSPRKVGLFWIGQEGGGKVDKKIKIGFAREWVGKGGVDEELKAGFSGDAVGTREAFVIPAEGKGSGSRRNKAKIPLLDVDGNVSVEEEKEVVGKLDDLADSLLQAVTWTRWEQNRRTLAPMVQAEDVEGLAKWVERKSKVKVADGGKE</sequence>
<dbReference type="Gene3D" id="3.30.420.10">
    <property type="entry name" value="Ribonuclease H-like superfamily/Ribonuclease H"/>
    <property type="match status" value="1"/>
</dbReference>
<gene>
    <name evidence="2" type="ORF">EJ08DRAFT_659540</name>
</gene>
<dbReference type="InterPro" id="IPR036397">
    <property type="entry name" value="RNaseH_sf"/>
</dbReference>
<dbReference type="PANTHER" id="PTHR28072">
    <property type="entry name" value="CRUCIFORM CUTTING ENDONUCLEASE 1, MITOCHONDRIAL-RELATED"/>
    <property type="match status" value="1"/>
</dbReference>
<dbReference type="Pfam" id="PF09159">
    <property type="entry name" value="Ydc2-catalyt"/>
    <property type="match status" value="1"/>
</dbReference>
<dbReference type="Proteomes" id="UP000800235">
    <property type="component" value="Unassembled WGS sequence"/>
</dbReference>
<proteinExistence type="predicted"/>
<dbReference type="GO" id="GO:0000403">
    <property type="term" value="F:Y-form DNA binding"/>
    <property type="evidence" value="ECO:0007669"/>
    <property type="project" value="TreeGrafter"/>
</dbReference>
<dbReference type="InterPro" id="IPR012337">
    <property type="entry name" value="RNaseH-like_sf"/>
</dbReference>
<organism evidence="2 3">
    <name type="scientific">Tothia fuscella</name>
    <dbReference type="NCBI Taxonomy" id="1048955"/>
    <lineage>
        <taxon>Eukaryota</taxon>
        <taxon>Fungi</taxon>
        <taxon>Dikarya</taxon>
        <taxon>Ascomycota</taxon>
        <taxon>Pezizomycotina</taxon>
        <taxon>Dothideomycetes</taxon>
        <taxon>Pleosporomycetidae</taxon>
        <taxon>Venturiales</taxon>
        <taxon>Cylindrosympodiaceae</taxon>
        <taxon>Tothia</taxon>
    </lineage>
</organism>
<evidence type="ECO:0000313" key="3">
    <source>
        <dbReference type="Proteomes" id="UP000800235"/>
    </source>
</evidence>
<dbReference type="AlphaFoldDB" id="A0A9P4NUB2"/>
<dbReference type="GO" id="GO:0070336">
    <property type="term" value="F:flap-structured DNA binding"/>
    <property type="evidence" value="ECO:0007669"/>
    <property type="project" value="TreeGrafter"/>
</dbReference>
<accession>A0A9P4NUB2</accession>
<dbReference type="InterPro" id="IPR039197">
    <property type="entry name" value="Mrs1/Cce1"/>
</dbReference>
<reference evidence="2" key="1">
    <citation type="journal article" date="2020" name="Stud. Mycol.">
        <title>101 Dothideomycetes genomes: a test case for predicting lifestyles and emergence of pathogens.</title>
        <authorList>
            <person name="Haridas S."/>
            <person name="Albert R."/>
            <person name="Binder M."/>
            <person name="Bloem J."/>
            <person name="Labutti K."/>
            <person name="Salamov A."/>
            <person name="Andreopoulos B."/>
            <person name="Baker S."/>
            <person name="Barry K."/>
            <person name="Bills G."/>
            <person name="Bluhm B."/>
            <person name="Cannon C."/>
            <person name="Castanera R."/>
            <person name="Culley D."/>
            <person name="Daum C."/>
            <person name="Ezra D."/>
            <person name="Gonzalez J."/>
            <person name="Henrissat B."/>
            <person name="Kuo A."/>
            <person name="Liang C."/>
            <person name="Lipzen A."/>
            <person name="Lutzoni F."/>
            <person name="Magnuson J."/>
            <person name="Mondo S."/>
            <person name="Nolan M."/>
            <person name="Ohm R."/>
            <person name="Pangilinan J."/>
            <person name="Park H.-J."/>
            <person name="Ramirez L."/>
            <person name="Alfaro M."/>
            <person name="Sun H."/>
            <person name="Tritt A."/>
            <person name="Yoshinaga Y."/>
            <person name="Zwiers L.-H."/>
            <person name="Turgeon B."/>
            <person name="Goodwin S."/>
            <person name="Spatafora J."/>
            <person name="Crous P."/>
            <person name="Grigoriev I."/>
        </authorList>
    </citation>
    <scope>NUCLEOTIDE SEQUENCE</scope>
    <source>
        <strain evidence="2">CBS 130266</strain>
    </source>
</reference>
<dbReference type="CDD" id="cd16963">
    <property type="entry name" value="CCE1"/>
    <property type="match status" value="1"/>
</dbReference>
<dbReference type="GO" id="GO:0004520">
    <property type="term" value="F:DNA endonuclease activity"/>
    <property type="evidence" value="ECO:0007669"/>
    <property type="project" value="TreeGrafter"/>
</dbReference>
<dbReference type="InterPro" id="IPR015242">
    <property type="entry name" value="Ydc2_cat"/>
</dbReference>
<dbReference type="EMBL" id="MU007029">
    <property type="protein sequence ID" value="KAF2431851.1"/>
    <property type="molecule type" value="Genomic_DNA"/>
</dbReference>
<evidence type="ECO:0000259" key="1">
    <source>
        <dbReference type="PROSITE" id="PS50800"/>
    </source>
</evidence>
<comment type="caution">
    <text evidence="2">The sequence shown here is derived from an EMBL/GenBank/DDBJ whole genome shotgun (WGS) entry which is preliminary data.</text>
</comment>
<dbReference type="PROSITE" id="PS50800">
    <property type="entry name" value="SAP"/>
    <property type="match status" value="1"/>
</dbReference>